<evidence type="ECO:0000256" key="6">
    <source>
        <dbReference type="ARBA" id="ARBA00023284"/>
    </source>
</evidence>
<dbReference type="InterPro" id="IPR036868">
    <property type="entry name" value="TusA-like_sf"/>
</dbReference>
<reference evidence="11 13" key="2">
    <citation type="submission" date="2018-06" db="EMBL/GenBank/DDBJ databases">
        <authorList>
            <consortium name="IHU Genomes"/>
        </authorList>
    </citation>
    <scope>NUCLEOTIDE SEQUENCE [LARGE SCALE GENOMIC DNA]</scope>
    <source>
        <strain evidence="11 13">NEC25</strain>
    </source>
</reference>
<reference evidence="9" key="4">
    <citation type="submission" date="2022-10" db="EMBL/GenBank/DDBJ databases">
        <authorList>
            <person name="Aires J."/>
            <person name="Mesa V."/>
        </authorList>
    </citation>
    <scope>NUCLEOTIDE SEQUENCE</scope>
    <source>
        <strain evidence="9">Clostridium neonatale JD116</strain>
    </source>
</reference>
<dbReference type="Proteomes" id="UP000431451">
    <property type="component" value="Unassembled WGS sequence"/>
</dbReference>
<evidence type="ECO:0000256" key="3">
    <source>
        <dbReference type="ARBA" id="ARBA00022630"/>
    </source>
</evidence>
<dbReference type="PRINTS" id="PR00411">
    <property type="entry name" value="PNDRDTASEI"/>
</dbReference>
<keyword evidence="12" id="KW-1185">Reference proteome</keyword>
<evidence type="ECO:0000256" key="1">
    <source>
        <dbReference type="ARBA" id="ARBA00001974"/>
    </source>
</evidence>
<dbReference type="EC" id="1.8.1.14" evidence="11"/>
<dbReference type="PROSITE" id="PS50206">
    <property type="entry name" value="RHODANESE_3"/>
    <property type="match status" value="1"/>
</dbReference>
<keyword evidence="3" id="KW-0285">Flavoprotein</keyword>
<dbReference type="Gene3D" id="3.40.1260.10">
    <property type="entry name" value="DsrEFH-like"/>
    <property type="match status" value="1"/>
</dbReference>
<dbReference type="InterPro" id="IPR032836">
    <property type="entry name" value="DsrE2-like"/>
</dbReference>
<dbReference type="EMBL" id="CAKJVE010000004">
    <property type="protein sequence ID" value="CAG9707394.1"/>
    <property type="molecule type" value="Genomic_DNA"/>
</dbReference>
<dbReference type="SUPFAM" id="SSF75169">
    <property type="entry name" value="DsrEFH-like"/>
    <property type="match status" value="1"/>
</dbReference>
<dbReference type="Gene3D" id="3.30.110.40">
    <property type="entry name" value="TusA-like domain"/>
    <property type="match status" value="1"/>
</dbReference>
<dbReference type="GO" id="GO:0050451">
    <property type="term" value="F:CoA-disulfide reductase (NADPH) activity"/>
    <property type="evidence" value="ECO:0007669"/>
    <property type="project" value="UniProtKB-EC"/>
</dbReference>
<evidence type="ECO:0000259" key="7">
    <source>
        <dbReference type="PROSITE" id="PS50206"/>
    </source>
</evidence>
<dbReference type="Proteomes" id="UP001189143">
    <property type="component" value="Unassembled WGS sequence"/>
</dbReference>
<keyword evidence="4" id="KW-0274">FAD</keyword>
<comment type="cofactor">
    <cofactor evidence="1">
        <name>FAD</name>
        <dbReference type="ChEBI" id="CHEBI:57692"/>
    </cofactor>
</comment>
<evidence type="ECO:0000313" key="11">
    <source>
        <dbReference type="EMBL" id="VCT84756.1"/>
    </source>
</evidence>
<dbReference type="Pfam" id="PF02852">
    <property type="entry name" value="Pyr_redox_dim"/>
    <property type="match status" value="1"/>
</dbReference>
<accession>A0A2A7MIB8</accession>
<dbReference type="Gene3D" id="3.40.250.10">
    <property type="entry name" value="Rhodanese-like domain"/>
    <property type="match status" value="1"/>
</dbReference>
<proteinExistence type="inferred from homology"/>
<dbReference type="AlphaFoldDB" id="A0A2A7MIB8"/>
<dbReference type="InterPro" id="IPR023753">
    <property type="entry name" value="FAD/NAD-binding_dom"/>
</dbReference>
<dbReference type="InterPro" id="IPR036188">
    <property type="entry name" value="FAD/NAD-bd_sf"/>
</dbReference>
<evidence type="ECO:0000256" key="4">
    <source>
        <dbReference type="ARBA" id="ARBA00022827"/>
    </source>
</evidence>
<dbReference type="RefSeq" id="WP_058295487.1">
    <property type="nucleotide sequence ID" value="NZ_CAKJVE010000004.1"/>
</dbReference>
<dbReference type="SUPFAM" id="SSF52821">
    <property type="entry name" value="Rhodanese/Cell cycle control phosphatase"/>
    <property type="match status" value="1"/>
</dbReference>
<dbReference type="InterPro" id="IPR001763">
    <property type="entry name" value="Rhodanese-like_dom"/>
</dbReference>
<dbReference type="InterPro" id="IPR050260">
    <property type="entry name" value="FAD-bd_OxRdtase"/>
</dbReference>
<dbReference type="PANTHER" id="PTHR43429:SF1">
    <property type="entry name" value="NAD(P)H SULFUR OXIDOREDUCTASE (COA-DEPENDENT)"/>
    <property type="match status" value="1"/>
</dbReference>
<evidence type="ECO:0000256" key="5">
    <source>
        <dbReference type="ARBA" id="ARBA00023002"/>
    </source>
</evidence>
<dbReference type="SUPFAM" id="SSF55424">
    <property type="entry name" value="FAD/NAD-linked reductases, dimerisation (C-terminal) domain"/>
    <property type="match status" value="1"/>
</dbReference>
<keyword evidence="6" id="KW-0676">Redox-active center</keyword>
<dbReference type="InterPro" id="IPR016156">
    <property type="entry name" value="FAD/NAD-linked_Rdtase_dimer_sf"/>
</dbReference>
<evidence type="ECO:0000313" key="13">
    <source>
        <dbReference type="Proteomes" id="UP000431451"/>
    </source>
</evidence>
<dbReference type="EMBL" id="PDCJ01000001">
    <property type="protein sequence ID" value="PEG31329.1"/>
    <property type="molecule type" value="Genomic_DNA"/>
</dbReference>
<dbReference type="SUPFAM" id="SSF51905">
    <property type="entry name" value="FAD/NAD(P)-binding domain"/>
    <property type="match status" value="1"/>
</dbReference>
<dbReference type="Proteomes" id="UP000789738">
    <property type="component" value="Unassembled WGS sequence"/>
</dbReference>
<reference evidence="8" key="3">
    <citation type="submission" date="2021-10" db="EMBL/GenBank/DDBJ databases">
        <authorList>
            <person name="Mesa V."/>
        </authorList>
    </citation>
    <scope>NUCLEOTIDE SEQUENCE</scope>
    <source>
        <strain evidence="8">CC3_PB</strain>
    </source>
</reference>
<dbReference type="Pfam" id="PF01206">
    <property type="entry name" value="TusA"/>
    <property type="match status" value="1"/>
</dbReference>
<dbReference type="STRING" id="137838.GCA_001458595_02733"/>
<evidence type="ECO:0000256" key="2">
    <source>
        <dbReference type="ARBA" id="ARBA00009130"/>
    </source>
</evidence>
<comment type="similarity">
    <text evidence="2">Belongs to the class-III pyridine nucleotide-disulfide oxidoreductase family.</text>
</comment>
<dbReference type="InterPro" id="IPR001455">
    <property type="entry name" value="TusA-like"/>
</dbReference>
<gene>
    <name evidence="11" type="primary">cdr_2</name>
    <name evidence="9" type="ORF">CNEO2_500021</name>
    <name evidence="8" type="ORF">CNEO_43000</name>
    <name evidence="11" type="ORF">CNEONATNEC25_02357</name>
    <name evidence="10" type="ORF">CQ394_06315</name>
</gene>
<organism evidence="10 12">
    <name type="scientific">Clostridium neonatale</name>
    <dbReference type="NCBI Taxonomy" id="137838"/>
    <lineage>
        <taxon>Bacteria</taxon>
        <taxon>Bacillati</taxon>
        <taxon>Bacillota</taxon>
        <taxon>Clostridia</taxon>
        <taxon>Eubacteriales</taxon>
        <taxon>Clostridiaceae</taxon>
        <taxon>Clostridium</taxon>
    </lineage>
</organism>
<sequence length="827" mass="91341">MSKKIIIVGGVAGGASTAARLRRLDENAEIIMFEKGEYISFANCGLPYYIGEVINEREKLIVQTVDEMSSKFKIDIRNLSEVIKIDKENNKVTVKNLKNNEVYEENYDVLVLSLGASPIKPPIPGIQECKNLFTLRNIPDTDKIKAYVDNERPKKAVVIGGGFIGLEMAENLHERGIEITLVEAGKQVMAPLDIEMAHIIHDVLIDNGVNLILNDGVKEFKNNGKKVVLSSGMEIDTDLIILSIGVKPETSIAKEAGIKVNERGGIIVDDHMKTSKDNIYALGDAIQVTDFVNKEPAMIPLAWPANRQGRIVADNICKRESSYKGSLGSSVAKVFDYTVAVTGNNEKTLNKLGINYKAIHIHPSSHAGYYPGSFPIAFKMLFDPKSGKILGAQGVGMDKVEKRIDVIAAAIKGNLNVFDLQDFEPCYAPPYNSAKDPVNMLGFYAANIIDGLVEVIEWDKIDELHKDKSIIVDVREEFELVTGTLENSINIPLGELRDRIDEIPKDKDVYVTCQVGQRGYVASRILKSYGINAVNIDGGMKTYLYVKRAEESIKNQFNNKREEEIKEEVAVMNLNDLDVSEINAKVTLNACGLQCPGPIRRVFEEINKMNEGEVLEVKASDPGFTKDIKSWCEKTGNTLLKSEFDKKNKNFVAIVQKGTKNKETAQVQTKDKNGATLVVFSGDFDKAIASFIIATGAASMGKEVTMFFTFWGLNILKKKEKAKVKKDAMEKMFDIMLPSNAEKLPLSKMNMMGMGPAMIKQIMKKHNVDDLETLITNAINMGVRIVACAMSMELMGIKKEEFIDGVEIGGVASYLGAADDSGINLFV</sequence>
<dbReference type="InterPro" id="IPR004099">
    <property type="entry name" value="Pyr_nucl-diS_OxRdtase_dimer"/>
</dbReference>
<dbReference type="Gene3D" id="3.50.50.60">
    <property type="entry name" value="FAD/NAD(P)-binding domain"/>
    <property type="match status" value="2"/>
</dbReference>
<dbReference type="InterPro" id="IPR027396">
    <property type="entry name" value="DsrEFH-like"/>
</dbReference>
<dbReference type="EMBL" id="UWJD01000002">
    <property type="protein sequence ID" value="VCT84756.1"/>
    <property type="molecule type" value="Genomic_DNA"/>
</dbReference>
<name>A0A2A7MIB8_9CLOT</name>
<keyword evidence="5 11" id="KW-0560">Oxidoreductase</keyword>
<protein>
    <submittedName>
        <fullName evidence="10">CoA-disulfide reductase</fullName>
    </submittedName>
    <submittedName>
        <fullName evidence="11">Coenzyme A disulfide reductase</fullName>
        <ecNumber evidence="11">1.8.1.14</ecNumber>
    </submittedName>
    <submittedName>
        <fullName evidence="8">Disulfide oxidoreductase</fullName>
    </submittedName>
</protein>
<dbReference type="Proteomes" id="UP000220840">
    <property type="component" value="Unassembled WGS sequence"/>
</dbReference>
<dbReference type="Pfam" id="PF13686">
    <property type="entry name" value="DrsE_2"/>
    <property type="match status" value="1"/>
</dbReference>
<dbReference type="EMBL" id="CAMTCP010000249">
    <property type="protein sequence ID" value="CAI3646377.1"/>
    <property type="molecule type" value="Genomic_DNA"/>
</dbReference>
<dbReference type="Pfam" id="PF00581">
    <property type="entry name" value="Rhodanese"/>
    <property type="match status" value="1"/>
</dbReference>
<dbReference type="NCBIfam" id="NF010037">
    <property type="entry name" value="PRK13512.1"/>
    <property type="match status" value="1"/>
</dbReference>
<dbReference type="SUPFAM" id="SSF64307">
    <property type="entry name" value="SirA-like"/>
    <property type="match status" value="1"/>
</dbReference>
<dbReference type="InterPro" id="IPR036873">
    <property type="entry name" value="Rhodanese-like_dom_sf"/>
</dbReference>
<dbReference type="SMART" id="SM00450">
    <property type="entry name" value="RHOD"/>
    <property type="match status" value="1"/>
</dbReference>
<evidence type="ECO:0000313" key="12">
    <source>
        <dbReference type="Proteomes" id="UP000220840"/>
    </source>
</evidence>
<dbReference type="OrthoDB" id="9802028at2"/>
<evidence type="ECO:0000313" key="8">
    <source>
        <dbReference type="EMBL" id="CAG9707394.1"/>
    </source>
</evidence>
<feature type="domain" description="Rhodanese" evidence="7">
    <location>
        <begin position="465"/>
        <end position="552"/>
    </location>
</feature>
<reference evidence="10 12" key="1">
    <citation type="submission" date="2017-10" db="EMBL/GenBank/DDBJ databases">
        <title>Effective Description of Clostridium neonatale sp. nov. linked to necrotizing enterocolitis in neonates and a clarification of species assignable to the genus Clostridium (Prazmowski 1880) emend. Lawson and Rainey 2016.</title>
        <authorList>
            <person name="Bernard K."/>
            <person name="Burdz T."/>
            <person name="Wiebe D."/>
            <person name="Balcewich B."/>
            <person name="Alfa M."/>
            <person name="Bernier A.-M."/>
        </authorList>
    </citation>
    <scope>NUCLEOTIDE SEQUENCE [LARGE SCALE GENOMIC DNA]</scope>
    <source>
        <strain evidence="10 12">LCDC99A005</strain>
    </source>
</reference>
<evidence type="ECO:0000313" key="10">
    <source>
        <dbReference type="EMBL" id="PEG31329.1"/>
    </source>
</evidence>
<dbReference type="PRINTS" id="PR00368">
    <property type="entry name" value="FADPNR"/>
</dbReference>
<dbReference type="PANTHER" id="PTHR43429">
    <property type="entry name" value="PYRIDINE NUCLEOTIDE-DISULFIDE OXIDOREDUCTASE DOMAIN-CONTAINING"/>
    <property type="match status" value="1"/>
</dbReference>
<dbReference type="Pfam" id="PF07992">
    <property type="entry name" value="Pyr_redox_2"/>
    <property type="match status" value="1"/>
</dbReference>
<evidence type="ECO:0000313" key="9">
    <source>
        <dbReference type="EMBL" id="CAI3646377.1"/>
    </source>
</evidence>